<dbReference type="AlphaFoldDB" id="L0HK53"/>
<reference evidence="1 2" key="2">
    <citation type="journal article" date="2014" name="Genome Announc.">
        <title>Complete Genome Sequence of Methanoregula formicica SMSPT, a Mesophilic Hydrogenotrophic Methanogen Isolated from a Methanogenic Upflow Anaerobic Sludge Blanket Reactor.</title>
        <authorList>
            <person name="Yamamoto K."/>
            <person name="Tamaki H."/>
            <person name="Cadillo-Quiroz H."/>
            <person name="Imachi H."/>
            <person name="Kyrpides N."/>
            <person name="Woyke T."/>
            <person name="Goodwin L."/>
            <person name="Zinder S.H."/>
            <person name="Kamagata Y."/>
            <person name="Liu W.T."/>
        </authorList>
    </citation>
    <scope>NUCLEOTIDE SEQUENCE [LARGE SCALE GENOMIC DNA]</scope>
    <source>
        <strain evidence="2">DSM 22288 / NBRC 105244 / SMSP</strain>
    </source>
</reference>
<dbReference type="eggNOG" id="arCOG03400">
    <property type="taxonomic scope" value="Archaea"/>
</dbReference>
<keyword evidence="2" id="KW-1185">Reference proteome</keyword>
<evidence type="ECO:0008006" key="3">
    <source>
        <dbReference type="Google" id="ProtNLM"/>
    </source>
</evidence>
<dbReference type="Proteomes" id="UP000010824">
    <property type="component" value="Chromosome"/>
</dbReference>
<evidence type="ECO:0000313" key="1">
    <source>
        <dbReference type="EMBL" id="AGB03678.1"/>
    </source>
</evidence>
<accession>L0HK53</accession>
<organism evidence="1 2">
    <name type="scientific">Methanoregula formicica (strain DSM 22288 / NBRC 105244 / SMSP)</name>
    <dbReference type="NCBI Taxonomy" id="593750"/>
    <lineage>
        <taxon>Archaea</taxon>
        <taxon>Methanobacteriati</taxon>
        <taxon>Methanobacteriota</taxon>
        <taxon>Stenosarchaea group</taxon>
        <taxon>Methanomicrobia</taxon>
        <taxon>Methanomicrobiales</taxon>
        <taxon>Methanoregulaceae</taxon>
        <taxon>Methanoregula</taxon>
    </lineage>
</organism>
<dbReference type="HOGENOM" id="CLU_159735_0_0_2"/>
<protein>
    <recommendedName>
        <fullName evidence="3">OB-fold nucleic acid binding protein</fullName>
    </recommendedName>
</protein>
<dbReference type="STRING" id="593750.Metfor_2690"/>
<dbReference type="InParanoid" id="L0HK53"/>
<reference evidence="2" key="1">
    <citation type="submission" date="2011-12" db="EMBL/GenBank/DDBJ databases">
        <title>Complete sequence of Methanoregula formicicum SMSP.</title>
        <authorList>
            <person name="Lucas S."/>
            <person name="Han J."/>
            <person name="Lapidus A."/>
            <person name="Cheng J.-F."/>
            <person name="Goodwin L."/>
            <person name="Pitluck S."/>
            <person name="Peters L."/>
            <person name="Ovchinnikova G."/>
            <person name="Teshima H."/>
            <person name="Detter J.C."/>
            <person name="Han C."/>
            <person name="Tapia R."/>
            <person name="Land M."/>
            <person name="Hauser L."/>
            <person name="Kyrpides N."/>
            <person name="Ivanova N."/>
            <person name="Pagani I."/>
            <person name="Imachi H."/>
            <person name="Tamaki H."/>
            <person name="Sekiguchi Y."/>
            <person name="Kamagata Y."/>
            <person name="Cadillo-Quiroz H."/>
            <person name="Zinder S."/>
            <person name="Liu W.-T."/>
            <person name="Woyke T."/>
        </authorList>
    </citation>
    <scope>NUCLEOTIDE SEQUENCE [LARGE SCALE GENOMIC DNA]</scope>
    <source>
        <strain evidence="2">DSM 22288 / NBRC 105244 / SMSP</strain>
    </source>
</reference>
<gene>
    <name evidence="1" type="ordered locus">Metfor_2690</name>
</gene>
<sequence length="123" mass="13302" precursor="true">MFMRQERIALLLLVGVAVVVITANSALTLIGKEPFARPFSGDSPDGELVVIEGTVSRVNLIENGGHLTLLVANTTIFVPAPVAQGRVIHRNDTVRAFGIVETYRGNKEIVVSNTDDLRITTHP</sequence>
<dbReference type="EMBL" id="CP003167">
    <property type="protein sequence ID" value="AGB03678.1"/>
    <property type="molecule type" value="Genomic_DNA"/>
</dbReference>
<name>L0HK53_METFS</name>
<proteinExistence type="predicted"/>
<evidence type="ECO:0000313" key="2">
    <source>
        <dbReference type="Proteomes" id="UP000010824"/>
    </source>
</evidence>
<dbReference type="KEGG" id="mfo:Metfor_2690"/>